<keyword evidence="7 11" id="KW-0016">Alginate biosynthesis</keyword>
<keyword evidence="10 11" id="KW-0012">Acyltransferase</keyword>
<feature type="transmembrane region" description="Helical" evidence="12">
    <location>
        <begin position="437"/>
        <end position="455"/>
    </location>
</feature>
<keyword evidence="14" id="KW-1185">Reference proteome</keyword>
<keyword evidence="9 11" id="KW-0472">Membrane</keyword>
<sequence length="513" mass="56646">MLFSSWAFIAGFLPVVVLLYRLLPTTRSVQWLVLASLFYYGWWNPVYLLLILTSTAANHALGHWIARSSGRPRRLLTAAGVVANLAALGYFKYLDFFIGAINQLSGSALALQNVTLPLAISFFTFQQIAYLVDVHRGGLRVKSPWEYALFVSFFPQLIAGPIVHYREMIPQFQRLGRSGVNTANIAIGCAVFAVGLFKKTVIADGLGASADAVFDYADAGHRPSFIESWCGALAYTFQLYFDFSGYADMAIGAARMFGIVLPANFASPYKAVNIIDFWRRWHMTLSRFLRDYLYIALGGNRHGRVRRYVNLLVTMLLGGLWHGAGWNFVLWGGWHGLMLIINHAWQAMRGSQRQTASPAAHRICAWLLTFLGVIAGWVLFRAETFGGAIRMFEAMTLADGIALPARWLARLGALATPLQEAGVIGTGLSSHGLIADWHELMVLLAAAIVLCLAAPNTQQLFARHAIVLESPPPRGLVHFALTPGWGVAIGAVAFAALLYLTTRGHVEFIYRFF</sequence>
<feature type="transmembrane region" description="Helical" evidence="12">
    <location>
        <begin position="175"/>
        <end position="197"/>
    </location>
</feature>
<feature type="transmembrane region" description="Helical" evidence="12">
    <location>
        <begin position="7"/>
        <end position="23"/>
    </location>
</feature>
<comment type="caution">
    <text evidence="13">The sequence shown here is derived from an EMBL/GenBank/DDBJ whole genome shotgun (WGS) entry which is preliminary data.</text>
</comment>
<dbReference type="Proteomes" id="UP001465331">
    <property type="component" value="Unassembled WGS sequence"/>
</dbReference>
<evidence type="ECO:0000256" key="10">
    <source>
        <dbReference type="ARBA" id="ARBA00023315"/>
    </source>
</evidence>
<proteinExistence type="inferred from homology"/>
<feature type="transmembrane region" description="Helical" evidence="12">
    <location>
        <begin position="308"/>
        <end position="324"/>
    </location>
</feature>
<feature type="transmembrane region" description="Helical" evidence="12">
    <location>
        <begin position="114"/>
        <end position="132"/>
    </location>
</feature>
<dbReference type="InterPro" id="IPR024194">
    <property type="entry name" value="Ac/AlaTfrase_AlgI/DltB"/>
</dbReference>
<reference evidence="13 14" key="1">
    <citation type="submission" date="2024-06" db="EMBL/GenBank/DDBJ databases">
        <authorList>
            <person name="Li Z."/>
            <person name="Jiang Y."/>
        </authorList>
    </citation>
    <scope>NUCLEOTIDE SEQUENCE [LARGE SCALE GENOMIC DNA]</scope>
    <source>
        <strain evidence="13 14">HSW-8</strain>
    </source>
</reference>
<evidence type="ECO:0000256" key="1">
    <source>
        <dbReference type="ARBA" id="ARBA00004651"/>
    </source>
</evidence>
<organism evidence="13 14">
    <name type="scientific">Sinimarinibacterium thermocellulolyticum</name>
    <dbReference type="NCBI Taxonomy" id="3170016"/>
    <lineage>
        <taxon>Bacteria</taxon>
        <taxon>Pseudomonadati</taxon>
        <taxon>Pseudomonadota</taxon>
        <taxon>Gammaproteobacteria</taxon>
        <taxon>Nevskiales</taxon>
        <taxon>Nevskiaceae</taxon>
        <taxon>Sinimarinibacterium</taxon>
    </lineage>
</organism>
<evidence type="ECO:0000256" key="6">
    <source>
        <dbReference type="ARBA" id="ARBA00022692"/>
    </source>
</evidence>
<evidence type="ECO:0000256" key="4">
    <source>
        <dbReference type="ARBA" id="ARBA00022475"/>
    </source>
</evidence>
<dbReference type="Pfam" id="PF03062">
    <property type="entry name" value="MBOAT"/>
    <property type="match status" value="1"/>
</dbReference>
<keyword evidence="11" id="KW-0997">Cell inner membrane</keyword>
<evidence type="ECO:0000313" key="13">
    <source>
        <dbReference type="EMBL" id="MES0873939.1"/>
    </source>
</evidence>
<dbReference type="PANTHER" id="PTHR13285:SF23">
    <property type="entry name" value="TEICHOIC ACID D-ALANYLTRANSFERASE"/>
    <property type="match status" value="1"/>
</dbReference>
<comment type="pathway">
    <text evidence="2 11">Glycan biosynthesis; alginate biosynthesis.</text>
</comment>
<keyword evidence="8 12" id="KW-1133">Transmembrane helix</keyword>
<evidence type="ECO:0000256" key="9">
    <source>
        <dbReference type="ARBA" id="ARBA00023136"/>
    </source>
</evidence>
<dbReference type="EMBL" id="JBEPIJ010000007">
    <property type="protein sequence ID" value="MES0873939.1"/>
    <property type="molecule type" value="Genomic_DNA"/>
</dbReference>
<dbReference type="RefSeq" id="WP_352888843.1">
    <property type="nucleotide sequence ID" value="NZ_JBEPIJ010000007.1"/>
</dbReference>
<dbReference type="PIRSF" id="PIRSF016636">
    <property type="entry name" value="AlgI_DltB"/>
    <property type="match status" value="1"/>
</dbReference>
<feature type="transmembrane region" description="Helical" evidence="12">
    <location>
        <begin position="360"/>
        <end position="380"/>
    </location>
</feature>
<evidence type="ECO:0000256" key="11">
    <source>
        <dbReference type="PIRNR" id="PIRNR016636"/>
    </source>
</evidence>
<dbReference type="InterPro" id="IPR028362">
    <property type="entry name" value="AlgI"/>
</dbReference>
<keyword evidence="5 11" id="KW-0808">Transferase</keyword>
<protein>
    <recommendedName>
        <fullName evidence="11">Probable alginate O-acetylase</fullName>
        <ecNumber evidence="11">2.3.1.-</ecNumber>
    </recommendedName>
</protein>
<evidence type="ECO:0000256" key="3">
    <source>
        <dbReference type="ARBA" id="ARBA00010323"/>
    </source>
</evidence>
<dbReference type="InterPro" id="IPR051085">
    <property type="entry name" value="MB_O-acyltransferase"/>
</dbReference>
<keyword evidence="6 11" id="KW-0812">Transmembrane</keyword>
<evidence type="ECO:0000313" key="14">
    <source>
        <dbReference type="Proteomes" id="UP001465331"/>
    </source>
</evidence>
<keyword evidence="4 11" id="KW-1003">Cell membrane</keyword>
<feature type="transmembrane region" description="Helical" evidence="12">
    <location>
        <begin position="75"/>
        <end position="94"/>
    </location>
</feature>
<dbReference type="PANTHER" id="PTHR13285">
    <property type="entry name" value="ACYLTRANSFERASE"/>
    <property type="match status" value="1"/>
</dbReference>
<feature type="transmembrane region" description="Helical" evidence="12">
    <location>
        <begin position="29"/>
        <end position="54"/>
    </location>
</feature>
<feature type="transmembrane region" description="Helical" evidence="12">
    <location>
        <begin position="476"/>
        <end position="500"/>
    </location>
</feature>
<dbReference type="PIRSF" id="PIRSF500217">
    <property type="entry name" value="AlgI"/>
    <property type="match status" value="1"/>
</dbReference>
<accession>A0ABV2ABT0</accession>
<name>A0ABV2ABT0_9GAMM</name>
<evidence type="ECO:0000256" key="8">
    <source>
        <dbReference type="ARBA" id="ARBA00022989"/>
    </source>
</evidence>
<gene>
    <name evidence="13" type="ORF">ABSH63_07990</name>
</gene>
<evidence type="ECO:0000256" key="7">
    <source>
        <dbReference type="ARBA" id="ARBA00022841"/>
    </source>
</evidence>
<evidence type="ECO:0000256" key="5">
    <source>
        <dbReference type="ARBA" id="ARBA00022679"/>
    </source>
</evidence>
<dbReference type="InterPro" id="IPR004299">
    <property type="entry name" value="MBOAT_fam"/>
</dbReference>
<evidence type="ECO:0000256" key="12">
    <source>
        <dbReference type="SAM" id="Phobius"/>
    </source>
</evidence>
<evidence type="ECO:0000256" key="2">
    <source>
        <dbReference type="ARBA" id="ARBA00005182"/>
    </source>
</evidence>
<feature type="transmembrane region" description="Helical" evidence="12">
    <location>
        <begin position="144"/>
        <end position="163"/>
    </location>
</feature>
<comment type="subcellular location">
    <subcellularLocation>
        <location evidence="11">Cell inner membrane</location>
    </subcellularLocation>
    <subcellularLocation>
        <location evidence="1">Cell membrane</location>
        <topology evidence="1">Multi-pass membrane protein</topology>
    </subcellularLocation>
</comment>
<comment type="similarity">
    <text evidence="3 11">Belongs to the membrane-bound acyltransferase family.</text>
</comment>
<dbReference type="EC" id="2.3.1.-" evidence="11"/>